<dbReference type="InterPro" id="IPR039994">
    <property type="entry name" value="NO66-like"/>
</dbReference>
<dbReference type="EMBL" id="VFMN01000001">
    <property type="protein sequence ID" value="TQJ10761.1"/>
    <property type="molecule type" value="Genomic_DNA"/>
</dbReference>
<evidence type="ECO:0000256" key="2">
    <source>
        <dbReference type="ARBA" id="ARBA00022723"/>
    </source>
</evidence>
<feature type="domain" description="JmjC" evidence="4">
    <location>
        <begin position="112"/>
        <end position="259"/>
    </location>
</feature>
<accession>A0A542E5Z5</accession>
<dbReference type="Pfam" id="PF08007">
    <property type="entry name" value="JmjC_2"/>
    <property type="match status" value="1"/>
</dbReference>
<dbReference type="PANTHER" id="PTHR13096">
    <property type="entry name" value="MINA53 MYC INDUCED NUCLEAR ANTIGEN"/>
    <property type="match status" value="1"/>
</dbReference>
<comment type="cofactor">
    <cofactor evidence="1">
        <name>Fe(2+)</name>
        <dbReference type="ChEBI" id="CHEBI:29033"/>
    </cofactor>
</comment>
<keyword evidence="2" id="KW-0479">Metal-binding</keyword>
<keyword evidence="3" id="KW-0408">Iron</keyword>
<comment type="caution">
    <text evidence="5">The sequence shown here is derived from an EMBL/GenBank/DDBJ whole genome shotgun (WGS) entry which is preliminary data.</text>
</comment>
<evidence type="ECO:0000256" key="3">
    <source>
        <dbReference type="ARBA" id="ARBA00023004"/>
    </source>
</evidence>
<dbReference type="PROSITE" id="PS51184">
    <property type="entry name" value="JMJC"/>
    <property type="match status" value="1"/>
</dbReference>
<dbReference type="SUPFAM" id="SSF51197">
    <property type="entry name" value="Clavaminate synthase-like"/>
    <property type="match status" value="1"/>
</dbReference>
<organism evidence="5 6">
    <name type="scientific">Lapillicoccus jejuensis</name>
    <dbReference type="NCBI Taxonomy" id="402171"/>
    <lineage>
        <taxon>Bacteria</taxon>
        <taxon>Bacillati</taxon>
        <taxon>Actinomycetota</taxon>
        <taxon>Actinomycetes</taxon>
        <taxon>Micrococcales</taxon>
        <taxon>Intrasporangiaceae</taxon>
        <taxon>Lapillicoccus</taxon>
    </lineage>
</organism>
<dbReference type="AlphaFoldDB" id="A0A542E5Z5"/>
<evidence type="ECO:0000259" key="4">
    <source>
        <dbReference type="PROSITE" id="PS51184"/>
    </source>
</evidence>
<evidence type="ECO:0000256" key="1">
    <source>
        <dbReference type="ARBA" id="ARBA00001954"/>
    </source>
</evidence>
<keyword evidence="6" id="KW-1185">Reference proteome</keyword>
<proteinExistence type="predicted"/>
<evidence type="ECO:0000313" key="5">
    <source>
        <dbReference type="EMBL" id="TQJ10761.1"/>
    </source>
</evidence>
<name>A0A542E5Z5_9MICO</name>
<dbReference type="SMART" id="SM00558">
    <property type="entry name" value="JmjC"/>
    <property type="match status" value="1"/>
</dbReference>
<sequence>MSVRQGGHPALERLLSVPVDEFATRCWGREPLLSTAAERGAAGRGDTFLDLLSPAAVDELVSQRGLRTPFLRVARGGTTYADRQFTDGGGVGAAIADQVSDDKLLHLFAEGATLVLQGLHRSWPAVTAFSQQLAEDLGHPVQANAYVTPPQSTGFSDHYDVHDVFVLQVSGEKRWRIHAPVHPLPHRDEPWTDHKAAVEAAATTPPVIEATLRPGDCLYLPRGYLHAATALGGVSTHLTLGVHAWTGRHLADELVAQAVRRAATGRALREPLPLAVDLGDADELRPHVEQVRDELVETLRTMSGADLAAALARTVRRTQRAAPVGPLAQTEAARALADDAVPGHDAPIALALRAHLQARLVTAENGLRLVSRAAPVDLSDAEVDAVRRLLAERVADVGSLGRDLARRLLLAGVVVPG</sequence>
<evidence type="ECO:0000313" key="6">
    <source>
        <dbReference type="Proteomes" id="UP000317893"/>
    </source>
</evidence>
<gene>
    <name evidence="5" type="ORF">FB458_3899</name>
</gene>
<dbReference type="Gene3D" id="2.60.120.650">
    <property type="entry name" value="Cupin"/>
    <property type="match status" value="1"/>
</dbReference>
<dbReference type="Proteomes" id="UP000317893">
    <property type="component" value="Unassembled WGS sequence"/>
</dbReference>
<protein>
    <submittedName>
        <fullName evidence="5">Cupin superfamily protein</fullName>
    </submittedName>
</protein>
<dbReference type="GO" id="GO:0046872">
    <property type="term" value="F:metal ion binding"/>
    <property type="evidence" value="ECO:0007669"/>
    <property type="project" value="UniProtKB-KW"/>
</dbReference>
<dbReference type="PANTHER" id="PTHR13096:SF8">
    <property type="entry name" value="RIBOSOMAL OXYGENASE 1"/>
    <property type="match status" value="1"/>
</dbReference>
<dbReference type="InterPro" id="IPR003347">
    <property type="entry name" value="JmjC_dom"/>
</dbReference>
<reference evidence="5 6" key="1">
    <citation type="submission" date="2019-06" db="EMBL/GenBank/DDBJ databases">
        <title>Sequencing the genomes of 1000 actinobacteria strains.</title>
        <authorList>
            <person name="Klenk H.-P."/>
        </authorList>
    </citation>
    <scope>NUCLEOTIDE SEQUENCE [LARGE SCALE GENOMIC DNA]</scope>
    <source>
        <strain evidence="5 6">DSM 18607</strain>
    </source>
</reference>